<name>A0A8S1H0Q3_9PELO</name>
<proteinExistence type="predicted"/>
<comment type="caution">
    <text evidence="2">The sequence shown here is derived from an EMBL/GenBank/DDBJ whole genome shotgun (WGS) entry which is preliminary data.</text>
</comment>
<sequence length="286" mass="32627">MMSMKPYDRSNRYFYGQINVCRSLKTDLPTESRCILLAQYSKFEIGPLVREIKKIEELHSCQIECKFPAPNRKKLIFFEIKAYHMVLRCANHDLREMFKRHCQETDSSCTFYCPCDVPEYYGKFFRFYPDYDDDDDASSPEKNPEPDWSSISCTCVERSAERILGIPVRAPLCRCPCERCKNSKDGYKPGSGLEGPEEASDSPPSSSPPESLLTCSCRINWAMKILGVSPTVEKCPCPCTRCRTPHDHLLSNPSPPDPTVCPCINCADIRFYNETFPTPQASNCDD</sequence>
<evidence type="ECO:0000313" key="2">
    <source>
        <dbReference type="EMBL" id="CAD6188803.1"/>
    </source>
</evidence>
<reference evidence="2" key="1">
    <citation type="submission" date="2020-10" db="EMBL/GenBank/DDBJ databases">
        <authorList>
            <person name="Kikuchi T."/>
        </authorList>
    </citation>
    <scope>NUCLEOTIDE SEQUENCE</scope>
    <source>
        <strain evidence="2">NKZ352</strain>
    </source>
</reference>
<evidence type="ECO:0000256" key="1">
    <source>
        <dbReference type="SAM" id="MobiDB-lite"/>
    </source>
</evidence>
<accession>A0A8S1H0Q3</accession>
<dbReference type="AlphaFoldDB" id="A0A8S1H0Q3"/>
<protein>
    <submittedName>
        <fullName evidence="2">Uncharacterized protein</fullName>
    </submittedName>
</protein>
<organism evidence="2 3">
    <name type="scientific">Caenorhabditis auriculariae</name>
    <dbReference type="NCBI Taxonomy" id="2777116"/>
    <lineage>
        <taxon>Eukaryota</taxon>
        <taxon>Metazoa</taxon>
        <taxon>Ecdysozoa</taxon>
        <taxon>Nematoda</taxon>
        <taxon>Chromadorea</taxon>
        <taxon>Rhabditida</taxon>
        <taxon>Rhabditina</taxon>
        <taxon>Rhabditomorpha</taxon>
        <taxon>Rhabditoidea</taxon>
        <taxon>Rhabditidae</taxon>
        <taxon>Peloderinae</taxon>
        <taxon>Caenorhabditis</taxon>
    </lineage>
</organism>
<dbReference type="Proteomes" id="UP000835052">
    <property type="component" value="Unassembled WGS sequence"/>
</dbReference>
<feature type="region of interest" description="Disordered" evidence="1">
    <location>
        <begin position="188"/>
        <end position="209"/>
    </location>
</feature>
<dbReference type="EMBL" id="CAJGYM010000009">
    <property type="protein sequence ID" value="CAD6188803.1"/>
    <property type="molecule type" value="Genomic_DNA"/>
</dbReference>
<gene>
    <name evidence="2" type="ORF">CAUJ_LOCUS4722</name>
</gene>
<evidence type="ECO:0000313" key="3">
    <source>
        <dbReference type="Proteomes" id="UP000835052"/>
    </source>
</evidence>
<keyword evidence="3" id="KW-1185">Reference proteome</keyword>